<accession>A0A162K9V4</accession>
<keyword evidence="3" id="KW-0732">Signal</keyword>
<dbReference type="OrthoDB" id="9783047at2"/>
<dbReference type="Pfam" id="PF25944">
    <property type="entry name" value="Beta-barrel_RND"/>
    <property type="match status" value="1"/>
</dbReference>
<comment type="caution">
    <text evidence="8">The sequence shown here is derived from an EMBL/GenBank/DDBJ whole genome shotgun (WGS) entry which is preliminary data.</text>
</comment>
<gene>
    <name evidence="8" type="ORF">AUP44_11455</name>
</gene>
<feature type="signal peptide" evidence="3">
    <location>
        <begin position="1"/>
        <end position="28"/>
    </location>
</feature>
<protein>
    <submittedName>
        <fullName evidence="8">Efflux transporter periplasmic adaptor subunit</fullName>
    </submittedName>
</protein>
<evidence type="ECO:0000259" key="7">
    <source>
        <dbReference type="Pfam" id="PF25967"/>
    </source>
</evidence>
<dbReference type="InterPro" id="IPR058626">
    <property type="entry name" value="MdtA-like_b-barrel"/>
</dbReference>
<dbReference type="NCBIfam" id="TIGR01730">
    <property type="entry name" value="RND_mfp"/>
    <property type="match status" value="1"/>
</dbReference>
<dbReference type="InterPro" id="IPR006143">
    <property type="entry name" value="RND_pump_MFP"/>
</dbReference>
<dbReference type="Pfam" id="PF25876">
    <property type="entry name" value="HH_MFP_RND"/>
    <property type="match status" value="1"/>
</dbReference>
<dbReference type="GO" id="GO:0022857">
    <property type="term" value="F:transmembrane transporter activity"/>
    <property type="evidence" value="ECO:0007669"/>
    <property type="project" value="InterPro"/>
</dbReference>
<evidence type="ECO:0000259" key="4">
    <source>
        <dbReference type="Pfam" id="PF25876"/>
    </source>
</evidence>
<dbReference type="FunFam" id="2.40.420.20:FF:000001">
    <property type="entry name" value="Efflux RND transporter periplasmic adaptor subunit"/>
    <property type="match status" value="1"/>
</dbReference>
<dbReference type="GO" id="GO:0030313">
    <property type="term" value="C:cell envelope"/>
    <property type="evidence" value="ECO:0007669"/>
    <property type="project" value="UniProtKB-SubCell"/>
</dbReference>
<dbReference type="PROSITE" id="PS51257">
    <property type="entry name" value="PROKAR_LIPOPROTEIN"/>
    <property type="match status" value="1"/>
</dbReference>
<proteinExistence type="inferred from homology"/>
<feature type="domain" description="Multidrug resistance protein MdtA-like C-terminal permuted SH3" evidence="7">
    <location>
        <begin position="313"/>
        <end position="371"/>
    </location>
</feature>
<dbReference type="EMBL" id="LPZR01000192">
    <property type="protein sequence ID" value="KYO50772.1"/>
    <property type="molecule type" value="Genomic_DNA"/>
</dbReference>
<name>A0A162K9V4_9PROT</name>
<evidence type="ECO:0000259" key="6">
    <source>
        <dbReference type="Pfam" id="PF25944"/>
    </source>
</evidence>
<comment type="similarity">
    <text evidence="2">Belongs to the membrane fusion protein (MFP) (TC 8.A.1) family.</text>
</comment>
<sequence>MVRYRFGRRDRRAGPAVVLSTIAALALAACDGAESNTPAQQQGGQMPPAQVSVVEATPRNLPLSYEYAGRVAGSKSVEVRARVQGILLERTYVEGARVEAGDLLFRIDPDTYKAAVAEAEASVAEARANLAKADRDWARGSKLFQQNAISASERDQLLSARDLARASLASAEARLDTARINLGYTEVRAPIDGVTSIEQVSEGSLVGTGSTDSLLTTITRLDPVYINFSVPDSERQRQLRLMASTPATEQKLDVAVKVEGRDEVVRGQVNFADSTIDPATGTVRLRAEVANPDETLMPGQFVRVSLQGLTLPNAIAVPQEAVQQGPNGTFVYVVEEGGKAGVRPVVLGPTVGKDWVVEQGLASGDDVIVGGTIKVRPGAPVQVAKGGDAAPARPEGGA</sequence>
<dbReference type="Gene3D" id="2.40.30.170">
    <property type="match status" value="1"/>
</dbReference>
<dbReference type="Pfam" id="PF25967">
    <property type="entry name" value="RND-MFP_C"/>
    <property type="match status" value="1"/>
</dbReference>
<feature type="domain" description="Multidrug resistance protein MdtA-like beta-barrel" evidence="6">
    <location>
        <begin position="223"/>
        <end position="307"/>
    </location>
</feature>
<dbReference type="Gene3D" id="1.10.287.470">
    <property type="entry name" value="Helix hairpin bin"/>
    <property type="match status" value="1"/>
</dbReference>
<dbReference type="SUPFAM" id="SSF111369">
    <property type="entry name" value="HlyD-like secretion proteins"/>
    <property type="match status" value="1"/>
</dbReference>
<evidence type="ECO:0000259" key="5">
    <source>
        <dbReference type="Pfam" id="PF25917"/>
    </source>
</evidence>
<dbReference type="GO" id="GO:0046677">
    <property type="term" value="P:response to antibiotic"/>
    <property type="evidence" value="ECO:0007669"/>
    <property type="project" value="TreeGrafter"/>
</dbReference>
<evidence type="ECO:0000313" key="9">
    <source>
        <dbReference type="Proteomes" id="UP000075787"/>
    </source>
</evidence>
<dbReference type="GO" id="GO:0005886">
    <property type="term" value="C:plasma membrane"/>
    <property type="evidence" value="ECO:0007669"/>
    <property type="project" value="TreeGrafter"/>
</dbReference>
<dbReference type="InterPro" id="IPR058627">
    <property type="entry name" value="MdtA-like_C"/>
</dbReference>
<feature type="chain" id="PRO_5007836668" evidence="3">
    <location>
        <begin position="29"/>
        <end position="398"/>
    </location>
</feature>
<feature type="domain" description="Multidrug resistance protein MdtA-like barrel-sandwich hybrid" evidence="5">
    <location>
        <begin position="76"/>
        <end position="217"/>
    </location>
</feature>
<dbReference type="Gene3D" id="2.40.50.100">
    <property type="match status" value="1"/>
</dbReference>
<dbReference type="Gene3D" id="2.40.420.20">
    <property type="match status" value="1"/>
</dbReference>
<evidence type="ECO:0000256" key="1">
    <source>
        <dbReference type="ARBA" id="ARBA00004196"/>
    </source>
</evidence>
<reference evidence="8 9" key="1">
    <citation type="submission" date="2015-12" db="EMBL/GenBank/DDBJ databases">
        <title>Genome sequence of Tistrella mobilis MCCC 1A02139.</title>
        <authorList>
            <person name="Lu L."/>
            <person name="Lai Q."/>
            <person name="Shao Z."/>
            <person name="Qian P."/>
        </authorList>
    </citation>
    <scope>NUCLEOTIDE SEQUENCE [LARGE SCALE GENOMIC DNA]</scope>
    <source>
        <strain evidence="8 9">MCCC 1A02139</strain>
    </source>
</reference>
<dbReference type="InterPro" id="IPR058625">
    <property type="entry name" value="MdtA-like_BSH"/>
</dbReference>
<dbReference type="InterPro" id="IPR058624">
    <property type="entry name" value="MdtA-like_HH"/>
</dbReference>
<dbReference type="Proteomes" id="UP000075787">
    <property type="component" value="Unassembled WGS sequence"/>
</dbReference>
<dbReference type="AlphaFoldDB" id="A0A162K9V4"/>
<dbReference type="PANTHER" id="PTHR30158">
    <property type="entry name" value="ACRA/E-RELATED COMPONENT OF DRUG EFFLUX TRANSPORTER"/>
    <property type="match status" value="1"/>
</dbReference>
<comment type="subcellular location">
    <subcellularLocation>
        <location evidence="1">Cell envelope</location>
    </subcellularLocation>
</comment>
<evidence type="ECO:0000313" key="8">
    <source>
        <dbReference type="EMBL" id="KYO50772.1"/>
    </source>
</evidence>
<feature type="domain" description="Multidrug resistance protein MdtA-like alpha-helical hairpin" evidence="4">
    <location>
        <begin position="117"/>
        <end position="185"/>
    </location>
</feature>
<evidence type="ECO:0000256" key="2">
    <source>
        <dbReference type="ARBA" id="ARBA00009477"/>
    </source>
</evidence>
<organism evidence="8 9">
    <name type="scientific">Tistrella mobilis</name>
    <dbReference type="NCBI Taxonomy" id="171437"/>
    <lineage>
        <taxon>Bacteria</taxon>
        <taxon>Pseudomonadati</taxon>
        <taxon>Pseudomonadota</taxon>
        <taxon>Alphaproteobacteria</taxon>
        <taxon>Geminicoccales</taxon>
        <taxon>Geminicoccaceae</taxon>
        <taxon>Tistrella</taxon>
    </lineage>
</organism>
<dbReference type="Pfam" id="PF25917">
    <property type="entry name" value="BSH_RND"/>
    <property type="match status" value="1"/>
</dbReference>
<evidence type="ECO:0000256" key="3">
    <source>
        <dbReference type="SAM" id="SignalP"/>
    </source>
</evidence>